<organism evidence="2 3">
    <name type="scientific">Effrenium voratum</name>
    <dbReference type="NCBI Taxonomy" id="2562239"/>
    <lineage>
        <taxon>Eukaryota</taxon>
        <taxon>Sar</taxon>
        <taxon>Alveolata</taxon>
        <taxon>Dinophyceae</taxon>
        <taxon>Suessiales</taxon>
        <taxon>Symbiodiniaceae</taxon>
        <taxon>Effrenium</taxon>
    </lineage>
</organism>
<gene>
    <name evidence="2" type="ORF">EVOR1521_LOCUS30725</name>
</gene>
<dbReference type="EMBL" id="CAUJNA010003781">
    <property type="protein sequence ID" value="CAJ1409700.1"/>
    <property type="molecule type" value="Genomic_DNA"/>
</dbReference>
<dbReference type="AlphaFoldDB" id="A0AA36NEK4"/>
<accession>A0AA36NEK4</accession>
<dbReference type="Proteomes" id="UP001178507">
    <property type="component" value="Unassembled WGS sequence"/>
</dbReference>
<comment type="caution">
    <text evidence="2">The sequence shown here is derived from an EMBL/GenBank/DDBJ whole genome shotgun (WGS) entry which is preliminary data.</text>
</comment>
<name>A0AA36NEK4_9DINO</name>
<feature type="coiled-coil region" evidence="1">
    <location>
        <begin position="117"/>
        <end position="179"/>
    </location>
</feature>
<evidence type="ECO:0000313" key="2">
    <source>
        <dbReference type="EMBL" id="CAJ1409700.1"/>
    </source>
</evidence>
<keyword evidence="3" id="KW-1185">Reference proteome</keyword>
<proteinExistence type="predicted"/>
<keyword evidence="1" id="KW-0175">Coiled coil</keyword>
<evidence type="ECO:0000256" key="1">
    <source>
        <dbReference type="SAM" id="Coils"/>
    </source>
</evidence>
<sequence length="238" mass="26774">MASPVLHELPAFVTREASAQHGRLPTAPPDAALVGTRARERLGAGARLCATAEKEQTKLKFEALKRTIDGHIFRLNSVLDGPDVNFDRLAATIQAMDVELRSGLAPMSSAPAADGAYEVLRSSLSETQRRCQDLNSEMLRVAEANEDLHNTLRSLKATNRRLVEEVQKQTEELSSLTQQRLADMEKLSRQEEMFSREKAVWTQEAQKTLEEEQRRLDEDTAGVWRGVQVVLEMGRFWF</sequence>
<reference evidence="2" key="1">
    <citation type="submission" date="2023-08" db="EMBL/GenBank/DDBJ databases">
        <authorList>
            <person name="Chen Y."/>
            <person name="Shah S."/>
            <person name="Dougan E. K."/>
            <person name="Thang M."/>
            <person name="Chan C."/>
        </authorList>
    </citation>
    <scope>NUCLEOTIDE SEQUENCE</scope>
</reference>
<protein>
    <submittedName>
        <fullName evidence="2">Uncharacterized protein</fullName>
    </submittedName>
</protein>
<evidence type="ECO:0000313" key="3">
    <source>
        <dbReference type="Proteomes" id="UP001178507"/>
    </source>
</evidence>